<feature type="region of interest" description="Disordered" evidence="1">
    <location>
        <begin position="1"/>
        <end position="31"/>
    </location>
</feature>
<sequence>MSHKKDVMQKLVGRQSVHGSTEERRKNKQRQALYQIRQDISEARFETNEAITQIHKGVNKLEQSSSNTGSFDSSGEKEYGSSETLRAMQDLLQKKQEPSSSTKGETSGATSQVENHTSSAST</sequence>
<gene>
    <name evidence="2" type="ORF">HOLleu_17354</name>
</gene>
<name>A0A9Q1C6K3_HOLLE</name>
<comment type="caution">
    <text evidence="2">The sequence shown here is derived from an EMBL/GenBank/DDBJ whole genome shotgun (WGS) entry which is preliminary data.</text>
</comment>
<evidence type="ECO:0000256" key="1">
    <source>
        <dbReference type="SAM" id="MobiDB-lite"/>
    </source>
</evidence>
<protein>
    <submittedName>
        <fullName evidence="2">Uncharacterized protein</fullName>
    </submittedName>
</protein>
<dbReference type="Proteomes" id="UP001152320">
    <property type="component" value="Chromosome 7"/>
</dbReference>
<evidence type="ECO:0000313" key="2">
    <source>
        <dbReference type="EMBL" id="KAJ8039587.1"/>
    </source>
</evidence>
<reference evidence="2" key="1">
    <citation type="submission" date="2021-10" db="EMBL/GenBank/DDBJ databases">
        <title>Tropical sea cucumber genome reveals ecological adaptation and Cuvierian tubules defense mechanism.</title>
        <authorList>
            <person name="Chen T."/>
        </authorList>
    </citation>
    <scope>NUCLEOTIDE SEQUENCE</scope>
    <source>
        <strain evidence="2">Nanhai2018</strain>
        <tissue evidence="2">Muscle</tissue>
    </source>
</reference>
<accession>A0A9Q1C6K3</accession>
<proteinExistence type="predicted"/>
<keyword evidence="3" id="KW-1185">Reference proteome</keyword>
<organism evidence="2 3">
    <name type="scientific">Holothuria leucospilota</name>
    <name type="common">Black long sea cucumber</name>
    <name type="synonym">Mertensiothuria leucospilota</name>
    <dbReference type="NCBI Taxonomy" id="206669"/>
    <lineage>
        <taxon>Eukaryota</taxon>
        <taxon>Metazoa</taxon>
        <taxon>Echinodermata</taxon>
        <taxon>Eleutherozoa</taxon>
        <taxon>Echinozoa</taxon>
        <taxon>Holothuroidea</taxon>
        <taxon>Aspidochirotacea</taxon>
        <taxon>Aspidochirotida</taxon>
        <taxon>Holothuriidae</taxon>
        <taxon>Holothuria</taxon>
    </lineage>
</organism>
<evidence type="ECO:0000313" key="3">
    <source>
        <dbReference type="Proteomes" id="UP001152320"/>
    </source>
</evidence>
<feature type="compositionally biased region" description="Polar residues" evidence="1">
    <location>
        <begin position="98"/>
        <end position="122"/>
    </location>
</feature>
<feature type="compositionally biased region" description="Low complexity" evidence="1">
    <location>
        <begin position="64"/>
        <end position="73"/>
    </location>
</feature>
<dbReference type="OrthoDB" id="10070632at2759"/>
<dbReference type="AlphaFoldDB" id="A0A9Q1C6K3"/>
<feature type="region of interest" description="Disordered" evidence="1">
    <location>
        <begin position="56"/>
        <end position="122"/>
    </location>
</feature>
<dbReference type="EMBL" id="JAIZAY010000007">
    <property type="protein sequence ID" value="KAJ8039587.1"/>
    <property type="molecule type" value="Genomic_DNA"/>
</dbReference>